<dbReference type="RefSeq" id="WP_131259246.1">
    <property type="nucleotide sequence ID" value="NZ_JBHSUS010000001.1"/>
</dbReference>
<dbReference type="PANTHER" id="PTHR43095">
    <property type="entry name" value="SUGAR KINASE"/>
    <property type="match status" value="1"/>
</dbReference>
<dbReference type="InterPro" id="IPR043129">
    <property type="entry name" value="ATPase_NBD"/>
</dbReference>
<dbReference type="PANTHER" id="PTHR43095:SF5">
    <property type="entry name" value="XYLULOSE KINASE"/>
    <property type="match status" value="1"/>
</dbReference>
<dbReference type="InterPro" id="IPR018484">
    <property type="entry name" value="FGGY_N"/>
</dbReference>
<evidence type="ECO:0000313" key="7">
    <source>
        <dbReference type="Proteomes" id="UP001596364"/>
    </source>
</evidence>
<sequence length="520" mass="57912">MSNTGADLLLSIDVGTQSLRAMLFDREGNLQGKAQQHYPPYTQPQPGYCVHDADLYWRSVQQACAALWQQGFLPAQVAAISVTAQRGSLVPLDGDGKPLMPAWLWMDQRLAERLPRMNMLWRLAFALRGVTQAVQGFRRKAISNWLHSHDPVLHDKVHKWLFLSGYLNFKLTGTYADSRAAQVGYVPFDYATQRWANRLSWKWSALSMRREQMPRLVNSGEVLGELSESSATLLGLPVGLPVVASGADKACEVLGSGGITPDVACLSFGTSASVNVCHPQYREAIRHMPAYPAILSPQFCYEVMLNRGFWMVSWFKEQFGLAETLRADDADMPVEALFDELVDKVPPGAMGLMLQPYWGAGIREPGPEAKGAIIGFGDIHKREHLYRAILEGINFGLKEGLDKIQHRCKVKPTLLRISGGGSQSDAAMQIAADIFGLPAERPHTNETSGLGSAIASAAALGWYADMQQAAIAMTRVGKRFEPNMLNHRQYQRLYREVYVQMYPKLQPLYQKIREITGYPE</sequence>
<protein>
    <submittedName>
        <fullName evidence="6">FGGY-family carbohydrate kinase</fullName>
        <ecNumber evidence="6">2.7.1.-</ecNumber>
    </submittedName>
</protein>
<comment type="similarity">
    <text evidence="1">Belongs to the FGGY kinase family.</text>
</comment>
<evidence type="ECO:0000313" key="6">
    <source>
        <dbReference type="EMBL" id="MFC6439134.1"/>
    </source>
</evidence>
<dbReference type="PIRSF" id="PIRSF000538">
    <property type="entry name" value="GlpK"/>
    <property type="match status" value="1"/>
</dbReference>
<evidence type="ECO:0000256" key="1">
    <source>
        <dbReference type="ARBA" id="ARBA00009156"/>
    </source>
</evidence>
<gene>
    <name evidence="6" type="ORF">ACFP85_03060</name>
</gene>
<dbReference type="EMBL" id="JBHSUS010000001">
    <property type="protein sequence ID" value="MFC6439134.1"/>
    <property type="molecule type" value="Genomic_DNA"/>
</dbReference>
<dbReference type="InterPro" id="IPR018485">
    <property type="entry name" value="FGGY_C"/>
</dbReference>
<dbReference type="Gene3D" id="3.30.420.40">
    <property type="match status" value="2"/>
</dbReference>
<keyword evidence="2 6" id="KW-0808">Transferase</keyword>
<evidence type="ECO:0000256" key="2">
    <source>
        <dbReference type="ARBA" id="ARBA00022679"/>
    </source>
</evidence>
<dbReference type="EC" id="2.7.1.-" evidence="6"/>
<dbReference type="GO" id="GO:0016301">
    <property type="term" value="F:kinase activity"/>
    <property type="evidence" value="ECO:0007669"/>
    <property type="project" value="UniProtKB-KW"/>
</dbReference>
<proteinExistence type="inferred from homology"/>
<evidence type="ECO:0000259" key="4">
    <source>
        <dbReference type="Pfam" id="PF00370"/>
    </source>
</evidence>
<dbReference type="SUPFAM" id="SSF53067">
    <property type="entry name" value="Actin-like ATPase domain"/>
    <property type="match status" value="2"/>
</dbReference>
<comment type="caution">
    <text evidence="6">The sequence shown here is derived from an EMBL/GenBank/DDBJ whole genome shotgun (WGS) entry which is preliminary data.</text>
</comment>
<dbReference type="InterPro" id="IPR000577">
    <property type="entry name" value="Carb_kinase_FGGY"/>
</dbReference>
<keyword evidence="3 6" id="KW-0418">Kinase</keyword>
<organism evidence="6 7">
    <name type="scientific">Pseudobowmanella zhangzhouensis</name>
    <dbReference type="NCBI Taxonomy" id="1537679"/>
    <lineage>
        <taxon>Bacteria</taxon>
        <taxon>Pseudomonadati</taxon>
        <taxon>Pseudomonadota</taxon>
        <taxon>Gammaproteobacteria</taxon>
        <taxon>Alteromonadales</taxon>
        <taxon>Alteromonadaceae</taxon>
    </lineage>
</organism>
<evidence type="ECO:0000256" key="3">
    <source>
        <dbReference type="ARBA" id="ARBA00022777"/>
    </source>
</evidence>
<dbReference type="Proteomes" id="UP001596364">
    <property type="component" value="Unassembled WGS sequence"/>
</dbReference>
<evidence type="ECO:0000259" key="5">
    <source>
        <dbReference type="Pfam" id="PF02782"/>
    </source>
</evidence>
<reference evidence="7" key="1">
    <citation type="journal article" date="2019" name="Int. J. Syst. Evol. Microbiol.">
        <title>The Global Catalogue of Microorganisms (GCM) 10K type strain sequencing project: providing services to taxonomists for standard genome sequencing and annotation.</title>
        <authorList>
            <consortium name="The Broad Institute Genomics Platform"/>
            <consortium name="The Broad Institute Genome Sequencing Center for Infectious Disease"/>
            <person name="Wu L."/>
            <person name="Ma J."/>
        </authorList>
    </citation>
    <scope>NUCLEOTIDE SEQUENCE [LARGE SCALE GENOMIC DNA]</scope>
    <source>
        <strain evidence="7">CGMCC 1.16031</strain>
    </source>
</reference>
<dbReference type="Pfam" id="PF02782">
    <property type="entry name" value="FGGY_C"/>
    <property type="match status" value="1"/>
</dbReference>
<name>A0ABW1XGI1_9ALTE</name>
<dbReference type="Pfam" id="PF00370">
    <property type="entry name" value="FGGY_N"/>
    <property type="match status" value="1"/>
</dbReference>
<keyword evidence="7" id="KW-1185">Reference proteome</keyword>
<accession>A0ABW1XGI1</accession>
<feature type="domain" description="Carbohydrate kinase FGGY C-terminal" evidence="5">
    <location>
        <begin position="266"/>
        <end position="459"/>
    </location>
</feature>
<dbReference type="InterPro" id="IPR050406">
    <property type="entry name" value="FGGY_Carb_Kinase"/>
</dbReference>
<feature type="domain" description="Carbohydrate kinase FGGY N-terminal" evidence="4">
    <location>
        <begin position="9"/>
        <end position="255"/>
    </location>
</feature>
<dbReference type="CDD" id="cd07779">
    <property type="entry name" value="ASKHA_NBD_FGGY_YgcE-like"/>
    <property type="match status" value="1"/>
</dbReference>